<keyword evidence="12" id="KW-1185">Reference proteome</keyword>
<accession>A0A6P8J614</accession>
<evidence type="ECO:0000313" key="12">
    <source>
        <dbReference type="Proteomes" id="UP000515163"/>
    </source>
</evidence>
<dbReference type="KEGG" id="aten:116306840"/>
<dbReference type="PANTHER" id="PTHR45695">
    <property type="entry name" value="LEUCOKININ RECEPTOR-RELATED"/>
    <property type="match status" value="1"/>
</dbReference>
<evidence type="ECO:0000256" key="8">
    <source>
        <dbReference type="RuleBase" id="RU000688"/>
    </source>
</evidence>
<dbReference type="PRINTS" id="PR00237">
    <property type="entry name" value="GPCRRHODOPSN"/>
</dbReference>
<dbReference type="OrthoDB" id="10053194at2759"/>
<keyword evidence="3 10" id="KW-1133">Transmembrane helix</keyword>
<gene>
    <name evidence="13" type="primary">LOC116306840</name>
</gene>
<evidence type="ECO:0000256" key="2">
    <source>
        <dbReference type="ARBA" id="ARBA00022692"/>
    </source>
</evidence>
<dbReference type="PANTHER" id="PTHR45695:SF9">
    <property type="entry name" value="LEUCOKININ RECEPTOR"/>
    <property type="match status" value="1"/>
</dbReference>
<dbReference type="AlphaFoldDB" id="A0A6P8J614"/>
<sequence>MESKSDVNASVPTNHTADFPSLGESVEFRSIKISFYFLILFGSIFGNGMVAYVICSTRKMRTSSNYLILNLAICDILTPVISIPFDFVLEDNGYVWLYGGFLCKTLWPAATMTATSSALTLALISFDRYRLIMHPFKPRLTSKVIKIAIICIHIFAAIVVSPYASMLELQNGSCSEVWPNVYRKCYTVVLFLVQYGIPLPFMVRMYYLALKNLYKSTRKTSIMQAPFIDFSKDQKKKSRKERNENANRKRRYSESQLKENQSNKKATKMFITIVTIFAIFMLPNQLVWLWADFGDGFSIQGFEKAVIICWLFTYCNSVFNPVIFTIFSSDYRNGFRRILSYLYDKMSGAPNKETRKTSNTSRCTNISVADEQNGTTLRLPFDSIEKNLTSKSAK</sequence>
<keyword evidence="5 10" id="KW-0472">Membrane</keyword>
<evidence type="ECO:0000256" key="6">
    <source>
        <dbReference type="ARBA" id="ARBA00023170"/>
    </source>
</evidence>
<feature type="region of interest" description="Disordered" evidence="9">
    <location>
        <begin position="233"/>
        <end position="260"/>
    </location>
</feature>
<evidence type="ECO:0000256" key="3">
    <source>
        <dbReference type="ARBA" id="ARBA00022989"/>
    </source>
</evidence>
<dbReference type="Proteomes" id="UP000515163">
    <property type="component" value="Unplaced"/>
</dbReference>
<evidence type="ECO:0000256" key="9">
    <source>
        <dbReference type="SAM" id="MobiDB-lite"/>
    </source>
</evidence>
<evidence type="ECO:0000256" key="7">
    <source>
        <dbReference type="ARBA" id="ARBA00023224"/>
    </source>
</evidence>
<feature type="transmembrane region" description="Helical" evidence="10">
    <location>
        <begin position="269"/>
        <end position="290"/>
    </location>
</feature>
<dbReference type="InterPro" id="IPR000276">
    <property type="entry name" value="GPCR_Rhodpsn"/>
</dbReference>
<protein>
    <submittedName>
        <fullName evidence="13">Neuropeptide FF receptor 2-like</fullName>
    </submittedName>
</protein>
<dbReference type="FunCoup" id="A0A6P8J614">
    <property type="interactions" value="659"/>
</dbReference>
<dbReference type="InterPro" id="IPR017452">
    <property type="entry name" value="GPCR_Rhodpsn_7TM"/>
</dbReference>
<dbReference type="SMART" id="SM01381">
    <property type="entry name" value="7TM_GPCR_Srsx"/>
    <property type="match status" value="1"/>
</dbReference>
<name>A0A6P8J614_ACTTE</name>
<keyword evidence="7 8" id="KW-0807">Transducer</keyword>
<evidence type="ECO:0000256" key="5">
    <source>
        <dbReference type="ARBA" id="ARBA00023136"/>
    </source>
</evidence>
<feature type="transmembrane region" description="Helical" evidence="10">
    <location>
        <begin position="305"/>
        <end position="327"/>
    </location>
</feature>
<proteinExistence type="inferred from homology"/>
<dbReference type="CDD" id="cd00637">
    <property type="entry name" value="7tm_classA_rhodopsin-like"/>
    <property type="match status" value="1"/>
</dbReference>
<keyword evidence="2 8" id="KW-0812">Transmembrane</keyword>
<dbReference type="Gene3D" id="1.20.1070.10">
    <property type="entry name" value="Rhodopsin 7-helix transmembrane proteins"/>
    <property type="match status" value="1"/>
</dbReference>
<feature type="domain" description="G-protein coupled receptors family 1 profile" evidence="11">
    <location>
        <begin position="46"/>
        <end position="324"/>
    </location>
</feature>
<dbReference type="Pfam" id="PF00001">
    <property type="entry name" value="7tm_1"/>
    <property type="match status" value="1"/>
</dbReference>
<dbReference type="GO" id="GO:0005886">
    <property type="term" value="C:plasma membrane"/>
    <property type="evidence" value="ECO:0007669"/>
    <property type="project" value="TreeGrafter"/>
</dbReference>
<feature type="transmembrane region" description="Helical" evidence="10">
    <location>
        <begin position="147"/>
        <end position="166"/>
    </location>
</feature>
<feature type="transmembrane region" description="Helical" evidence="10">
    <location>
        <begin position="66"/>
        <end position="85"/>
    </location>
</feature>
<feature type="transmembrane region" description="Helical" evidence="10">
    <location>
        <begin position="33"/>
        <end position="54"/>
    </location>
</feature>
<comment type="similarity">
    <text evidence="8">Belongs to the G-protein coupled receptor 1 family.</text>
</comment>
<evidence type="ECO:0000256" key="10">
    <source>
        <dbReference type="SAM" id="Phobius"/>
    </source>
</evidence>
<dbReference type="PROSITE" id="PS00237">
    <property type="entry name" value="G_PROTEIN_RECEP_F1_1"/>
    <property type="match status" value="1"/>
</dbReference>
<dbReference type="PROSITE" id="PS50262">
    <property type="entry name" value="G_PROTEIN_RECEP_F1_2"/>
    <property type="match status" value="1"/>
</dbReference>
<reference evidence="13" key="1">
    <citation type="submission" date="2025-08" db="UniProtKB">
        <authorList>
            <consortium name="RefSeq"/>
        </authorList>
    </citation>
    <scope>IDENTIFICATION</scope>
    <source>
        <tissue evidence="13">Tentacle</tissue>
    </source>
</reference>
<evidence type="ECO:0000256" key="1">
    <source>
        <dbReference type="ARBA" id="ARBA00004141"/>
    </source>
</evidence>
<feature type="transmembrane region" description="Helical" evidence="10">
    <location>
        <begin position="186"/>
        <end position="209"/>
    </location>
</feature>
<keyword evidence="4 8" id="KW-0297">G-protein coupled receptor</keyword>
<comment type="subcellular location">
    <subcellularLocation>
        <location evidence="1">Membrane</location>
        <topology evidence="1">Multi-pass membrane protein</topology>
    </subcellularLocation>
</comment>
<feature type="transmembrane region" description="Helical" evidence="10">
    <location>
        <begin position="105"/>
        <end position="126"/>
    </location>
</feature>
<dbReference type="SUPFAM" id="SSF81321">
    <property type="entry name" value="Family A G protein-coupled receptor-like"/>
    <property type="match status" value="1"/>
</dbReference>
<evidence type="ECO:0000256" key="4">
    <source>
        <dbReference type="ARBA" id="ARBA00023040"/>
    </source>
</evidence>
<dbReference type="RefSeq" id="XP_031572820.1">
    <property type="nucleotide sequence ID" value="XM_031716960.1"/>
</dbReference>
<organism evidence="12 13">
    <name type="scientific">Actinia tenebrosa</name>
    <name type="common">Australian red waratah sea anemone</name>
    <dbReference type="NCBI Taxonomy" id="6105"/>
    <lineage>
        <taxon>Eukaryota</taxon>
        <taxon>Metazoa</taxon>
        <taxon>Cnidaria</taxon>
        <taxon>Anthozoa</taxon>
        <taxon>Hexacorallia</taxon>
        <taxon>Actiniaria</taxon>
        <taxon>Actiniidae</taxon>
        <taxon>Actinia</taxon>
    </lineage>
</organism>
<evidence type="ECO:0000313" key="13">
    <source>
        <dbReference type="RefSeq" id="XP_031572820.1"/>
    </source>
</evidence>
<keyword evidence="6 8" id="KW-0675">Receptor</keyword>
<dbReference type="GO" id="GO:0004930">
    <property type="term" value="F:G protein-coupled receptor activity"/>
    <property type="evidence" value="ECO:0007669"/>
    <property type="project" value="UniProtKB-KW"/>
</dbReference>
<feature type="compositionally biased region" description="Basic and acidic residues" evidence="9">
    <location>
        <begin position="241"/>
        <end position="257"/>
    </location>
</feature>
<evidence type="ECO:0000259" key="11">
    <source>
        <dbReference type="PROSITE" id="PS50262"/>
    </source>
</evidence>
<dbReference type="InParanoid" id="A0A6P8J614"/>
<dbReference type="GeneID" id="116306840"/>